<evidence type="ECO:0000313" key="1">
    <source>
        <dbReference type="EMBL" id="VAW29672.1"/>
    </source>
</evidence>
<sequence length="67" mass="7773">QLIHRIIQTSDEQLLRKIDALLSKSGKKKNVSMSLEAFFKKIDASEKAFDENKTISHSELIDEIKKW</sequence>
<dbReference type="EMBL" id="UOET01000400">
    <property type="protein sequence ID" value="VAW29672.1"/>
    <property type="molecule type" value="Genomic_DNA"/>
</dbReference>
<dbReference type="AlphaFoldDB" id="A0A3B0UTN3"/>
<protein>
    <submittedName>
        <fullName evidence="1">Uncharacterized protein</fullName>
    </submittedName>
</protein>
<organism evidence="1">
    <name type="scientific">hydrothermal vent metagenome</name>
    <dbReference type="NCBI Taxonomy" id="652676"/>
    <lineage>
        <taxon>unclassified sequences</taxon>
        <taxon>metagenomes</taxon>
        <taxon>ecological metagenomes</taxon>
    </lineage>
</organism>
<gene>
    <name evidence="1" type="ORF">MNBD_BACTEROID07-1594</name>
</gene>
<feature type="non-terminal residue" evidence="1">
    <location>
        <position position="1"/>
    </location>
</feature>
<reference evidence="1" key="1">
    <citation type="submission" date="2018-06" db="EMBL/GenBank/DDBJ databases">
        <authorList>
            <person name="Zhirakovskaya E."/>
        </authorList>
    </citation>
    <scope>NUCLEOTIDE SEQUENCE</scope>
</reference>
<name>A0A3B0UTN3_9ZZZZ</name>
<proteinExistence type="predicted"/>
<accession>A0A3B0UTN3</accession>